<accession>A0A934J0L2</accession>
<evidence type="ECO:0000313" key="2">
    <source>
        <dbReference type="Proteomes" id="UP000602124"/>
    </source>
</evidence>
<dbReference type="RefSeq" id="WP_198876768.1">
    <property type="nucleotide sequence ID" value="NZ_JAEKMH010000002.1"/>
</dbReference>
<name>A0A934J0L2_9HYPH</name>
<organism evidence="1 2">
    <name type="scientific">Devosia sediminis</name>
    <dbReference type="NCBI Taxonomy" id="2798801"/>
    <lineage>
        <taxon>Bacteria</taxon>
        <taxon>Pseudomonadati</taxon>
        <taxon>Pseudomonadota</taxon>
        <taxon>Alphaproteobacteria</taxon>
        <taxon>Hyphomicrobiales</taxon>
        <taxon>Devosiaceae</taxon>
        <taxon>Devosia</taxon>
    </lineage>
</organism>
<sequence>MSSLSQRDVAQISVDEAINWWDRNPAEIRRPDGSALHKLVEAWVAGVVVSPNTASTAAGREFMSSLIMGGPQVFLVQHDWSAAMRQDIDLRTVEPRLPFELVAYEFDISGHRVIHIEHQERGSLVAVHAGQHWCAFPLWTAYTPPKTREVGLNSIFQITTEMVRAITILLESDVLLAQRIEAAPALNRSRARSKKLPIFDHHVLHIAIARPKSAIDAEAGISGGRSGVRLHFRRGHYRRVEGGSTWIRWTLVGDPDLGFVEKTYRL</sequence>
<comment type="caution">
    <text evidence="1">The sequence shown here is derived from an EMBL/GenBank/DDBJ whole genome shotgun (WGS) entry which is preliminary data.</text>
</comment>
<protein>
    <submittedName>
        <fullName evidence="1">Uncharacterized protein</fullName>
    </submittedName>
</protein>
<dbReference type="EMBL" id="JAEKMH010000002">
    <property type="protein sequence ID" value="MBJ3785600.1"/>
    <property type="molecule type" value="Genomic_DNA"/>
</dbReference>
<proteinExistence type="predicted"/>
<evidence type="ECO:0000313" key="1">
    <source>
        <dbReference type="EMBL" id="MBJ3785600.1"/>
    </source>
</evidence>
<keyword evidence="2" id="KW-1185">Reference proteome</keyword>
<reference evidence="1" key="1">
    <citation type="submission" date="2020-12" db="EMBL/GenBank/DDBJ databases">
        <title>Devosia sp. MSA67 isolated from Mo River.</title>
        <authorList>
            <person name="Ma F."/>
            <person name="Zi Z."/>
        </authorList>
    </citation>
    <scope>NUCLEOTIDE SEQUENCE</scope>
    <source>
        <strain evidence="1">MSA67</strain>
    </source>
</reference>
<dbReference type="AlphaFoldDB" id="A0A934J0L2"/>
<gene>
    <name evidence="1" type="ORF">JEQ47_12795</name>
</gene>
<dbReference type="Proteomes" id="UP000602124">
    <property type="component" value="Unassembled WGS sequence"/>
</dbReference>